<keyword evidence="3 9" id="KW-1003">Cell membrane</keyword>
<evidence type="ECO:0000256" key="9">
    <source>
        <dbReference type="RuleBase" id="RU004973"/>
    </source>
</evidence>
<evidence type="ECO:0000259" key="10">
    <source>
        <dbReference type="PROSITE" id="PS50058"/>
    </source>
</evidence>
<dbReference type="Proteomes" id="UP000001307">
    <property type="component" value="Unassembled WGS sequence"/>
</dbReference>
<dbReference type="AlphaFoldDB" id="E4X853"/>
<dbReference type="CDD" id="cd00068">
    <property type="entry name" value="GGL"/>
    <property type="match status" value="1"/>
</dbReference>
<dbReference type="SMART" id="SM00224">
    <property type="entry name" value="GGL"/>
    <property type="match status" value="1"/>
</dbReference>
<gene>
    <name evidence="11" type="ORF">GSOID_T00003746001</name>
    <name evidence="12" type="ORF">GSOID_T00031869001</name>
</gene>
<evidence type="ECO:0000256" key="7">
    <source>
        <dbReference type="ARBA" id="ARBA00023288"/>
    </source>
</evidence>
<dbReference type="InParanoid" id="E4X853"/>
<sequence>MSGTNQNTLLHVRGQLEQLKFELQKSRILVSQAVQELKSYTEQNQREDPLVVGIPASMNPFKEKRPCNLL</sequence>
<dbReference type="PROSITE" id="PS50058">
    <property type="entry name" value="G_PROTEIN_GAMMA"/>
    <property type="match status" value="1"/>
</dbReference>
<keyword evidence="4" id="KW-0488">Methylation</keyword>
<evidence type="ECO:0000256" key="3">
    <source>
        <dbReference type="ARBA" id="ARBA00022475"/>
    </source>
</evidence>
<name>E4X853_OIKDI</name>
<keyword evidence="5 9" id="KW-0472">Membrane</keyword>
<dbReference type="InterPro" id="IPR001770">
    <property type="entry name" value="G-protein_gamma"/>
</dbReference>
<comment type="similarity">
    <text evidence="2 9">Belongs to the G protein gamma family.</text>
</comment>
<evidence type="ECO:0000313" key="11">
    <source>
        <dbReference type="EMBL" id="CBY18876.1"/>
    </source>
</evidence>
<proteinExistence type="inferred from homology"/>
<organism evidence="11">
    <name type="scientific">Oikopleura dioica</name>
    <name type="common">Tunicate</name>
    <dbReference type="NCBI Taxonomy" id="34765"/>
    <lineage>
        <taxon>Eukaryota</taxon>
        <taxon>Metazoa</taxon>
        <taxon>Chordata</taxon>
        <taxon>Tunicata</taxon>
        <taxon>Appendicularia</taxon>
        <taxon>Copelata</taxon>
        <taxon>Oikopleuridae</taxon>
        <taxon>Oikopleura</taxon>
    </lineage>
</organism>
<evidence type="ECO:0000256" key="8">
    <source>
        <dbReference type="ARBA" id="ARBA00023289"/>
    </source>
</evidence>
<dbReference type="OrthoDB" id="6264244at2759"/>
<comment type="subcellular location">
    <subcellularLocation>
        <location evidence="1 9">Cell membrane</location>
        <topology evidence="1 9">Lipid-anchor</topology>
        <orientation evidence="1 9">Cytoplasmic side</orientation>
    </subcellularLocation>
</comment>
<keyword evidence="6 9" id="KW-0807">Transducer</keyword>
<comment type="subunit">
    <text evidence="9">G proteins are composed of 3 units; alpha, beta and gamma.</text>
</comment>
<keyword evidence="8" id="KW-0636">Prenylation</keyword>
<evidence type="ECO:0000256" key="6">
    <source>
        <dbReference type="ARBA" id="ARBA00023224"/>
    </source>
</evidence>
<dbReference type="GO" id="GO:0031681">
    <property type="term" value="F:G-protein beta-subunit binding"/>
    <property type="evidence" value="ECO:0007669"/>
    <property type="project" value="InterPro"/>
</dbReference>
<dbReference type="SUPFAM" id="SSF48670">
    <property type="entry name" value="Transducin (heterotrimeric G protein), gamma chain"/>
    <property type="match status" value="1"/>
</dbReference>
<dbReference type="PANTHER" id="PTHR13809">
    <property type="entry name" value="GUANINE NUCLEOTIDE-BINDING PROTEIN GAMMA SUBUNIT"/>
    <property type="match status" value="1"/>
</dbReference>
<dbReference type="EMBL" id="FN654357">
    <property type="protein sequence ID" value="CBY32530.1"/>
    <property type="molecule type" value="Genomic_DNA"/>
</dbReference>
<dbReference type="InterPro" id="IPR036284">
    <property type="entry name" value="GGL_sf"/>
</dbReference>
<accession>E4X853</accession>
<evidence type="ECO:0000256" key="5">
    <source>
        <dbReference type="ARBA" id="ARBA00023136"/>
    </source>
</evidence>
<protein>
    <recommendedName>
        <fullName evidence="9">Guanine nucleotide-binding protein subunit gamma</fullName>
    </recommendedName>
</protein>
<reference evidence="11" key="1">
    <citation type="journal article" date="2010" name="Science">
        <title>Plasticity of animal genome architecture unmasked by rapid evolution of a pelagic tunicate.</title>
        <authorList>
            <person name="Denoeud F."/>
            <person name="Henriet S."/>
            <person name="Mungpakdee S."/>
            <person name="Aury J.M."/>
            <person name="Da Silva C."/>
            <person name="Brinkmann H."/>
            <person name="Mikhaleva J."/>
            <person name="Olsen L.C."/>
            <person name="Jubin C."/>
            <person name="Canestro C."/>
            <person name="Bouquet J.M."/>
            <person name="Danks G."/>
            <person name="Poulain J."/>
            <person name="Campsteijn C."/>
            <person name="Adamski M."/>
            <person name="Cross I."/>
            <person name="Yadetie F."/>
            <person name="Muffato M."/>
            <person name="Louis A."/>
            <person name="Butcher S."/>
            <person name="Tsagkogeorga G."/>
            <person name="Konrad A."/>
            <person name="Singh S."/>
            <person name="Jensen M.F."/>
            <person name="Cong E.H."/>
            <person name="Eikeseth-Otteraa H."/>
            <person name="Noel B."/>
            <person name="Anthouard V."/>
            <person name="Porcel B.M."/>
            <person name="Kachouri-Lafond R."/>
            <person name="Nishino A."/>
            <person name="Ugolini M."/>
            <person name="Chourrout P."/>
            <person name="Nishida H."/>
            <person name="Aasland R."/>
            <person name="Huzurbazar S."/>
            <person name="Westhof E."/>
            <person name="Delsuc F."/>
            <person name="Lehrach H."/>
            <person name="Reinhardt R."/>
            <person name="Weissenbach J."/>
            <person name="Roy S.W."/>
            <person name="Artiguenave F."/>
            <person name="Postlethwait J.H."/>
            <person name="Manak J.R."/>
            <person name="Thompson E.M."/>
            <person name="Jaillon O."/>
            <person name="Du Pasquier L."/>
            <person name="Boudinot P."/>
            <person name="Liberles D.A."/>
            <person name="Volff J.N."/>
            <person name="Philippe H."/>
            <person name="Lenhard B."/>
            <person name="Roest Crollius H."/>
            <person name="Wincker P."/>
            <person name="Chourrout D."/>
        </authorList>
    </citation>
    <scope>NUCLEOTIDE SEQUENCE [LARGE SCALE GENOMIC DNA]</scope>
</reference>
<dbReference type="InterPro" id="IPR015898">
    <property type="entry name" value="G-protein_gamma-like_dom"/>
</dbReference>
<dbReference type="SMART" id="SM01224">
    <property type="entry name" value="G_gamma"/>
    <property type="match status" value="1"/>
</dbReference>
<dbReference type="FunFam" id="4.10.260.10:FF:000001">
    <property type="entry name" value="Guanine nucleotide-binding protein subunit gamma"/>
    <property type="match status" value="1"/>
</dbReference>
<dbReference type="FunCoup" id="E4X853">
    <property type="interactions" value="9"/>
</dbReference>
<dbReference type="Proteomes" id="UP000011014">
    <property type="component" value="Unassembled WGS sequence"/>
</dbReference>
<evidence type="ECO:0000256" key="4">
    <source>
        <dbReference type="ARBA" id="ARBA00022481"/>
    </source>
</evidence>
<evidence type="ECO:0000256" key="2">
    <source>
        <dbReference type="ARBA" id="ARBA00007431"/>
    </source>
</evidence>
<feature type="domain" description="G protein gamma" evidence="10">
    <location>
        <begin position="5"/>
        <end position="70"/>
    </location>
</feature>
<evidence type="ECO:0000313" key="13">
    <source>
        <dbReference type="Proteomes" id="UP000001307"/>
    </source>
</evidence>
<dbReference type="PRINTS" id="PR00321">
    <property type="entry name" value="GPROTEING"/>
</dbReference>
<evidence type="ECO:0000313" key="12">
    <source>
        <dbReference type="EMBL" id="CBY32530.1"/>
    </source>
</evidence>
<comment type="function">
    <text evidence="9">Guanine nucleotide-binding proteins (G proteins) are involved as a modulator or transducer in various transmembrane signaling systems. The beta and gamma chains are required for the GTPase activity, for replacement of GDP by GTP, and for G protein-effector interaction.</text>
</comment>
<dbReference type="GO" id="GO:0005834">
    <property type="term" value="C:heterotrimeric G-protein complex"/>
    <property type="evidence" value="ECO:0007669"/>
    <property type="project" value="InterPro"/>
</dbReference>
<keyword evidence="13" id="KW-1185">Reference proteome</keyword>
<evidence type="ECO:0000256" key="1">
    <source>
        <dbReference type="ARBA" id="ARBA00004342"/>
    </source>
</evidence>
<dbReference type="EMBL" id="FN653028">
    <property type="protein sequence ID" value="CBY18876.1"/>
    <property type="molecule type" value="Genomic_DNA"/>
</dbReference>
<dbReference type="Gene3D" id="4.10.260.10">
    <property type="entry name" value="Transducin (heterotrimeric G protein), gamma chain"/>
    <property type="match status" value="1"/>
</dbReference>
<keyword evidence="7 9" id="KW-0449">Lipoprotein</keyword>
<dbReference type="GO" id="GO:0007186">
    <property type="term" value="P:G protein-coupled receptor signaling pathway"/>
    <property type="evidence" value="ECO:0007669"/>
    <property type="project" value="InterPro"/>
</dbReference>
<dbReference type="Pfam" id="PF00631">
    <property type="entry name" value="G-gamma"/>
    <property type="match status" value="1"/>
</dbReference>